<evidence type="ECO:0000313" key="2">
    <source>
        <dbReference type="Proteomes" id="UP000248329"/>
    </source>
</evidence>
<accession>A0AC61KXV6</accession>
<sequence length="204" mass="22878">MSGAEVLGRDASPISSIAIIKNTQSTCSSEDLPTVPSDVTPDTPLESLNLNWQEKDLPERERTKHVHRLHPYLGKFIPQLVEIFLRKYFTSGQIVLDPFCGSGTTLVQANELGINAVGCDVSSFNVLLCRVKTARYDLTRARREVLDILERVRLATQLDANQLTLWPVESTLPELSNVDNEYLREWFAPQALHEGSLISRVAMM</sequence>
<comment type="caution">
    <text evidence="1">The sequence shown here is derived from an EMBL/GenBank/DDBJ whole genome shotgun (WGS) entry which is preliminary data.</text>
</comment>
<gene>
    <name evidence="1" type="ORF">C4B59_16995</name>
</gene>
<name>A0AC61KXV6_9EURY</name>
<dbReference type="Proteomes" id="UP000248329">
    <property type="component" value="Unassembled WGS sequence"/>
</dbReference>
<protein>
    <submittedName>
        <fullName evidence="1">Uncharacterized protein</fullName>
    </submittedName>
</protein>
<organism evidence="1 2">
    <name type="scientific">Candidatus Methanogaster sp</name>
    <dbReference type="NCBI Taxonomy" id="3386292"/>
    <lineage>
        <taxon>Archaea</taxon>
        <taxon>Methanobacteriati</taxon>
        <taxon>Methanobacteriota</taxon>
        <taxon>Stenosarchaea group</taxon>
        <taxon>Methanomicrobia</taxon>
        <taxon>Methanosarcinales</taxon>
        <taxon>ANME-2 cluster</taxon>
        <taxon>Candidatus Methanogasteraceae</taxon>
        <taxon>Candidatus Methanogaster</taxon>
    </lineage>
</organism>
<dbReference type="EMBL" id="PQXF01000106">
    <property type="protein sequence ID" value="PXF56378.1"/>
    <property type="molecule type" value="Genomic_DNA"/>
</dbReference>
<reference evidence="1" key="1">
    <citation type="submission" date="2018-01" db="EMBL/GenBank/DDBJ databases">
        <authorList>
            <person name="Krukenberg V."/>
        </authorList>
    </citation>
    <scope>NUCLEOTIDE SEQUENCE</scope>
    <source>
        <strain evidence="1">E20ANME2</strain>
    </source>
</reference>
<proteinExistence type="predicted"/>
<evidence type="ECO:0000313" key="1">
    <source>
        <dbReference type="EMBL" id="PXF56378.1"/>
    </source>
</evidence>